<evidence type="ECO:0000313" key="2">
    <source>
        <dbReference type="Proteomes" id="UP000198634"/>
    </source>
</evidence>
<sequence length="102" mass="11376">MKAIRIRGCELIHDTKSGSGNTLEPQTFPVAVLCSTGTVLCNSVEELASLLWAEPDAARVFTSKKECRWYVANWCQPFGKAFTRQDNRPESCIATMYGHTAY</sequence>
<dbReference type="Proteomes" id="UP000198634">
    <property type="component" value="Unassembled WGS sequence"/>
</dbReference>
<dbReference type="EMBL" id="FOEP01000005">
    <property type="protein sequence ID" value="SEQ30106.1"/>
    <property type="molecule type" value="Genomic_DNA"/>
</dbReference>
<name>A0A1H9EWG9_9RHOB</name>
<dbReference type="RefSeq" id="WP_090269653.1">
    <property type="nucleotide sequence ID" value="NZ_FOEP01000005.1"/>
</dbReference>
<evidence type="ECO:0000313" key="1">
    <source>
        <dbReference type="EMBL" id="SEQ30106.1"/>
    </source>
</evidence>
<protein>
    <submittedName>
        <fullName evidence="1">Uncharacterized protein</fullName>
    </submittedName>
</protein>
<dbReference type="STRING" id="657014.SAMN04488092_105201"/>
<gene>
    <name evidence="1" type="ORF">SAMN04488092_105201</name>
</gene>
<reference evidence="1 2" key="1">
    <citation type="submission" date="2016-10" db="EMBL/GenBank/DDBJ databases">
        <authorList>
            <person name="de Groot N.N."/>
        </authorList>
    </citation>
    <scope>NUCLEOTIDE SEQUENCE [LARGE SCALE GENOMIC DNA]</scope>
    <source>
        <strain evidence="1 2">DSM 22007</strain>
    </source>
</reference>
<dbReference type="AlphaFoldDB" id="A0A1H9EWG9"/>
<keyword evidence="2" id="KW-1185">Reference proteome</keyword>
<organism evidence="1 2">
    <name type="scientific">Thalassovita taeanensis</name>
    <dbReference type="NCBI Taxonomy" id="657014"/>
    <lineage>
        <taxon>Bacteria</taxon>
        <taxon>Pseudomonadati</taxon>
        <taxon>Pseudomonadota</taxon>
        <taxon>Alphaproteobacteria</taxon>
        <taxon>Rhodobacterales</taxon>
        <taxon>Roseobacteraceae</taxon>
        <taxon>Thalassovita</taxon>
    </lineage>
</organism>
<accession>A0A1H9EWG9</accession>
<proteinExistence type="predicted"/>